<protein>
    <submittedName>
        <fullName evidence="2">Uncharacterized protein</fullName>
    </submittedName>
</protein>
<accession>A0AAX0WKF9</accession>
<comment type="caution">
    <text evidence="2">The sequence shown here is derived from an EMBL/GenBank/DDBJ whole genome shotgun (WGS) entry which is preliminary data.</text>
</comment>
<feature type="transmembrane region" description="Helical" evidence="1">
    <location>
        <begin position="60"/>
        <end position="84"/>
    </location>
</feature>
<reference evidence="2 3" key="1">
    <citation type="journal article" date="2017" name="BMC Genomics">
        <title>Genome sequencing of 39 Akkermansia muciniphila isolates reveals its population structure, genomic and functional diverisity, and global distribution in mammalian gut microbiotas.</title>
        <authorList>
            <person name="Guo X."/>
            <person name="Li S."/>
            <person name="Zhang J."/>
            <person name="Wu F."/>
            <person name="Li X."/>
            <person name="Wu D."/>
            <person name="Zhang M."/>
            <person name="Ou Z."/>
            <person name="Jie Z."/>
            <person name="Yan Q."/>
            <person name="Li P."/>
            <person name="Yi J."/>
            <person name="Peng Y."/>
        </authorList>
    </citation>
    <scope>NUCLEOTIDE SEQUENCE [LARGE SCALE GENOMIC DNA]</scope>
    <source>
        <strain evidence="2 3">GP28</strain>
    </source>
</reference>
<evidence type="ECO:0000313" key="3">
    <source>
        <dbReference type="Proteomes" id="UP000236075"/>
    </source>
</evidence>
<dbReference type="AlphaFoldDB" id="A0AAX0WKF9"/>
<keyword evidence="1" id="KW-0472">Membrane</keyword>
<keyword evidence="1" id="KW-0812">Transmembrane</keyword>
<keyword evidence="1" id="KW-1133">Transmembrane helix</keyword>
<dbReference type="Proteomes" id="UP000236075">
    <property type="component" value="Unassembled WGS sequence"/>
</dbReference>
<dbReference type="EMBL" id="PJLB01000005">
    <property type="protein sequence ID" value="PND03720.1"/>
    <property type="molecule type" value="Genomic_DNA"/>
</dbReference>
<sequence>MFLTKLLCPSVPESSASPTLIVTEVLPWMVVPEVWLAVHALPPVMKFWAVTLPKSPRLTVALLLCWMLVTRTLVFPVMVVTALWEEVLPPMMAPATMALSLTVTLVFPVRVVLAPLLFPPMTCSAVAFPESCTWVSPVSVLVWRLVPHSLVTPPAMMPNAPPLMSIQMSPW</sequence>
<proteinExistence type="predicted"/>
<organism evidence="2 3">
    <name type="scientific">Akkermansia muciniphila</name>
    <dbReference type="NCBI Taxonomy" id="239935"/>
    <lineage>
        <taxon>Bacteria</taxon>
        <taxon>Pseudomonadati</taxon>
        <taxon>Verrucomicrobiota</taxon>
        <taxon>Verrucomicrobiia</taxon>
        <taxon>Verrucomicrobiales</taxon>
        <taxon>Akkermansiaceae</taxon>
        <taxon>Akkermansia</taxon>
    </lineage>
</organism>
<name>A0AAX0WKF9_9BACT</name>
<evidence type="ECO:0000256" key="1">
    <source>
        <dbReference type="SAM" id="Phobius"/>
    </source>
</evidence>
<feature type="transmembrane region" description="Helical" evidence="1">
    <location>
        <begin position="96"/>
        <end position="118"/>
    </location>
</feature>
<evidence type="ECO:0000313" key="2">
    <source>
        <dbReference type="EMBL" id="PND03720.1"/>
    </source>
</evidence>
<gene>
    <name evidence="2" type="ORF">CXT95_02705</name>
</gene>